<dbReference type="CDD" id="cd14066">
    <property type="entry name" value="STKc_IRAK"/>
    <property type="match status" value="1"/>
</dbReference>
<proteinExistence type="inferred from homology"/>
<dbReference type="FunFam" id="1.10.510.10:FF:000240">
    <property type="entry name" value="Lectin-domain containing receptor kinase A4.3"/>
    <property type="match status" value="1"/>
</dbReference>
<evidence type="ECO:0000256" key="9">
    <source>
        <dbReference type="ARBA" id="ARBA00022734"/>
    </source>
</evidence>
<dbReference type="PROSITE" id="PS01009">
    <property type="entry name" value="CRISP_1"/>
    <property type="match status" value="1"/>
</dbReference>
<dbReference type="InterPro" id="IPR014044">
    <property type="entry name" value="CAP_dom"/>
</dbReference>
<dbReference type="InterPro" id="IPR050528">
    <property type="entry name" value="L-type_Lectin-RKs"/>
</dbReference>
<dbReference type="PROSITE" id="PS01010">
    <property type="entry name" value="CRISP_2"/>
    <property type="match status" value="1"/>
</dbReference>
<evidence type="ECO:0000256" key="6">
    <source>
        <dbReference type="ARBA" id="ARBA00022679"/>
    </source>
</evidence>
<evidence type="ECO:0000256" key="14">
    <source>
        <dbReference type="ARBA" id="ARBA00022989"/>
    </source>
</evidence>
<keyword evidence="12" id="KW-0611">Plant defense</keyword>
<dbReference type="PROSITE" id="PS50011">
    <property type="entry name" value="PROTEIN_KINASE_DOM"/>
    <property type="match status" value="1"/>
</dbReference>
<dbReference type="KEGG" id="tcc:18608176"/>
<comment type="similarity">
    <text evidence="3">Belongs to the CRISP family.</text>
</comment>
<comment type="subcellular location">
    <subcellularLocation>
        <location evidence="1">Cell membrane</location>
        <topology evidence="1">Single-pass type I membrane protein</topology>
    </subcellularLocation>
</comment>
<keyword evidence="15 21" id="KW-0472">Membrane</keyword>
<keyword evidence="5" id="KW-1003">Cell membrane</keyword>
<dbReference type="InterPro" id="IPR001283">
    <property type="entry name" value="CRISP-related"/>
</dbReference>
<evidence type="ECO:0000256" key="8">
    <source>
        <dbReference type="ARBA" id="ARBA00022729"/>
    </source>
</evidence>
<feature type="chain" id="PRO_5044204255" description="Pathogenesis-related protein 1" evidence="22">
    <location>
        <begin position="26"/>
        <end position="623"/>
    </location>
</feature>
<dbReference type="InterPro" id="IPR008271">
    <property type="entry name" value="Ser/Thr_kinase_AS"/>
</dbReference>
<evidence type="ECO:0000256" key="20">
    <source>
        <dbReference type="PROSITE-ProRule" id="PRU10141"/>
    </source>
</evidence>
<dbReference type="PROSITE" id="PS00107">
    <property type="entry name" value="PROTEIN_KINASE_ATP"/>
    <property type="match status" value="1"/>
</dbReference>
<feature type="binding site" evidence="20">
    <location>
        <position position="341"/>
    </location>
    <ligand>
        <name>ATP</name>
        <dbReference type="ChEBI" id="CHEBI:30616"/>
    </ligand>
</feature>
<keyword evidence="18" id="KW-0325">Glycoprotein</keyword>
<evidence type="ECO:0000256" key="18">
    <source>
        <dbReference type="ARBA" id="ARBA00023180"/>
    </source>
</evidence>
<dbReference type="Gramene" id="Tc02v2_t010400.1">
    <property type="protein sequence ID" value="Tc02v2_p010400.1"/>
    <property type="gene ID" value="Tc02v2_g010400"/>
</dbReference>
<keyword evidence="8 22" id="KW-0732">Signal</keyword>
<reference evidence="25" key="2">
    <citation type="submission" date="2025-08" db="UniProtKB">
        <authorList>
            <consortium name="RefSeq"/>
        </authorList>
    </citation>
    <scope>IDENTIFICATION</scope>
</reference>
<evidence type="ECO:0000256" key="17">
    <source>
        <dbReference type="ARBA" id="ARBA00023170"/>
    </source>
</evidence>
<comment type="similarity">
    <text evidence="4">In the C-terminal section; belongs to the protein kinase superfamily. Ser/Thr protein kinase family.</text>
</comment>
<keyword evidence="13 20" id="KW-0067">ATP-binding</keyword>
<sequence>MEMELRKISLTFCLIGLALFPHTGAKDSFPEKVSYHERVGTVIAVLAPSPNIQLSSNATIVVFPTTTAAHAPSPTHSQDSPQAFLNVHNAARAAVGVQPMTWDNSVAVYAIDYANQRSNDCKLLHSGGPYGENLAMSTGNLSATDAVEMWIDEKTDYDLKSNTCASGHTCGHYTQVIWATSTRLGCAKVGCGHGGTFVVCNYDPPGNFVGERPTDWNQSIIGVVAPSPDSAPHFFPSKERKDMKGLVVGVVVGAWALILGLGFIWFISRRKRHKDNKLDDHINDVFFAGGFQTGIGPKKFSLVELVKVTSKFKDELKLGEGGFGAVYRGYLRELDTYVAVKRVSKASKQGIKEYASEVTIISRLRHKNLVKLIGWCHEKGELILVYEFMANGSLDAHLFKGKSLLTWEVRFKIVQGLASALFYLHEEGDHCVLHRDIKTSNVMLDSSFNAKLGDFGLARLVDHGKGSRTTLLAGTMGYMAPECVSSGKASKESDIYSFGVVALEIACGRRSIEPKYEESRAALVAWVWDSYGKKRLLDVADEKLCLDFDTKQMECLLMIGLWCVHPDHNLRPSIRQAIQVLNFEASLPNLPGTRPTPMYDVATATGLRASEPYFSTLTITVPR</sequence>
<dbReference type="PROSITE" id="PS00108">
    <property type="entry name" value="PROTEIN_KINASE_ST"/>
    <property type="match status" value="1"/>
</dbReference>
<dbReference type="GeneID" id="18608176"/>
<dbReference type="Pfam" id="PF00069">
    <property type="entry name" value="Pkinase"/>
    <property type="match status" value="1"/>
</dbReference>
<evidence type="ECO:0000256" key="4">
    <source>
        <dbReference type="ARBA" id="ARBA00010217"/>
    </source>
</evidence>
<evidence type="ECO:0000256" key="11">
    <source>
        <dbReference type="ARBA" id="ARBA00022777"/>
    </source>
</evidence>
<evidence type="ECO:0000256" key="2">
    <source>
        <dbReference type="ARBA" id="ARBA00008536"/>
    </source>
</evidence>
<dbReference type="PRINTS" id="PR00837">
    <property type="entry name" value="V5TPXLIKE"/>
</dbReference>
<dbReference type="AlphaFoldDB" id="A0AB32VR40"/>
<dbReference type="FunFam" id="3.30.200.20:FF:000168">
    <property type="entry name" value="L-type lectin-domain containing receptor kinase IX.1"/>
    <property type="match status" value="1"/>
</dbReference>
<keyword evidence="9" id="KW-0430">Lectin</keyword>
<evidence type="ECO:0000256" key="15">
    <source>
        <dbReference type="ARBA" id="ARBA00023136"/>
    </source>
</evidence>
<evidence type="ECO:0000313" key="24">
    <source>
        <dbReference type="Proteomes" id="UP000694886"/>
    </source>
</evidence>
<dbReference type="Gene3D" id="3.40.33.10">
    <property type="entry name" value="CAP"/>
    <property type="match status" value="1"/>
</dbReference>
<dbReference type="CDD" id="cd05381">
    <property type="entry name" value="CAP_PR-1"/>
    <property type="match status" value="1"/>
</dbReference>
<keyword evidence="6" id="KW-0808">Transferase</keyword>
<evidence type="ECO:0000256" key="7">
    <source>
        <dbReference type="ARBA" id="ARBA00022692"/>
    </source>
</evidence>
<evidence type="ECO:0000256" key="19">
    <source>
        <dbReference type="ARBA" id="ARBA00073092"/>
    </source>
</evidence>
<evidence type="ECO:0000256" key="10">
    <source>
        <dbReference type="ARBA" id="ARBA00022741"/>
    </source>
</evidence>
<organism evidence="24 25">
    <name type="scientific">Theobroma cacao</name>
    <name type="common">Cacao</name>
    <name type="synonym">Cocoa</name>
    <dbReference type="NCBI Taxonomy" id="3641"/>
    <lineage>
        <taxon>Eukaryota</taxon>
        <taxon>Viridiplantae</taxon>
        <taxon>Streptophyta</taxon>
        <taxon>Embryophyta</taxon>
        <taxon>Tracheophyta</taxon>
        <taxon>Spermatophyta</taxon>
        <taxon>Magnoliopsida</taxon>
        <taxon>eudicotyledons</taxon>
        <taxon>Gunneridae</taxon>
        <taxon>Pentapetalae</taxon>
        <taxon>rosids</taxon>
        <taxon>malvids</taxon>
        <taxon>Malvales</taxon>
        <taxon>Malvaceae</taxon>
        <taxon>Byttnerioideae</taxon>
        <taxon>Theobroma</taxon>
    </lineage>
</organism>
<dbReference type="PANTHER" id="PTHR27007">
    <property type="match status" value="1"/>
</dbReference>
<keyword evidence="7 21" id="KW-0812">Transmembrane</keyword>
<evidence type="ECO:0000256" key="3">
    <source>
        <dbReference type="ARBA" id="ARBA00009923"/>
    </source>
</evidence>
<feature type="transmembrane region" description="Helical" evidence="21">
    <location>
        <begin position="246"/>
        <end position="267"/>
    </location>
</feature>
<dbReference type="Proteomes" id="UP000694886">
    <property type="component" value="Chromosome 2"/>
</dbReference>
<dbReference type="InterPro" id="IPR035940">
    <property type="entry name" value="CAP_sf"/>
</dbReference>
<gene>
    <name evidence="25" type="primary">LOC18608176</name>
</gene>
<dbReference type="GO" id="GO:0005576">
    <property type="term" value="C:extracellular region"/>
    <property type="evidence" value="ECO:0007669"/>
    <property type="project" value="InterPro"/>
</dbReference>
<feature type="signal peptide" evidence="22">
    <location>
        <begin position="1"/>
        <end position="25"/>
    </location>
</feature>
<dbReference type="InterPro" id="IPR000719">
    <property type="entry name" value="Prot_kinase_dom"/>
</dbReference>
<dbReference type="SMART" id="SM00220">
    <property type="entry name" value="S_TKc"/>
    <property type="match status" value="1"/>
</dbReference>
<dbReference type="GO" id="GO:0004672">
    <property type="term" value="F:protein kinase activity"/>
    <property type="evidence" value="ECO:0007669"/>
    <property type="project" value="InterPro"/>
</dbReference>
<accession>A0AB32VR40</accession>
<dbReference type="GO" id="GO:0098542">
    <property type="term" value="P:defense response to other organism"/>
    <property type="evidence" value="ECO:0007669"/>
    <property type="project" value="UniProtKB-ARBA"/>
</dbReference>
<dbReference type="InterPro" id="IPR018244">
    <property type="entry name" value="Allrgn_V5/Tpx1_CS"/>
</dbReference>
<dbReference type="GO" id="GO:0030246">
    <property type="term" value="F:carbohydrate binding"/>
    <property type="evidence" value="ECO:0007669"/>
    <property type="project" value="UniProtKB-KW"/>
</dbReference>
<dbReference type="SUPFAM" id="SSF55797">
    <property type="entry name" value="PR-1-like"/>
    <property type="match status" value="1"/>
</dbReference>
<dbReference type="FunFam" id="3.40.33.10:FF:000006">
    <property type="entry name" value="Putative pathogenesis-related protein 1"/>
    <property type="match status" value="1"/>
</dbReference>
<dbReference type="InterPro" id="IPR011009">
    <property type="entry name" value="Kinase-like_dom_sf"/>
</dbReference>
<evidence type="ECO:0000256" key="5">
    <source>
        <dbReference type="ARBA" id="ARBA00022475"/>
    </source>
</evidence>
<dbReference type="SMART" id="SM00198">
    <property type="entry name" value="SCP"/>
    <property type="match status" value="1"/>
</dbReference>
<evidence type="ECO:0000256" key="16">
    <source>
        <dbReference type="ARBA" id="ARBA00023157"/>
    </source>
</evidence>
<comment type="similarity">
    <text evidence="2">In the N-terminal section; belongs to the leguminous lectin family.</text>
</comment>
<dbReference type="Pfam" id="PF00188">
    <property type="entry name" value="CAP"/>
    <property type="match status" value="1"/>
</dbReference>
<evidence type="ECO:0000256" key="21">
    <source>
        <dbReference type="SAM" id="Phobius"/>
    </source>
</evidence>
<evidence type="ECO:0000256" key="13">
    <source>
        <dbReference type="ARBA" id="ARBA00022840"/>
    </source>
</evidence>
<dbReference type="RefSeq" id="XP_017970278.1">
    <property type="nucleotide sequence ID" value="XM_018114789.1"/>
</dbReference>
<protein>
    <recommendedName>
        <fullName evidence="19">Pathogenesis-related protein 1</fullName>
    </recommendedName>
</protein>
<dbReference type="GO" id="GO:0002229">
    <property type="term" value="P:defense response to oomycetes"/>
    <property type="evidence" value="ECO:0007669"/>
    <property type="project" value="UniProtKB-ARBA"/>
</dbReference>
<keyword evidence="17 25" id="KW-0675">Receptor</keyword>
<dbReference type="GO" id="GO:0005524">
    <property type="term" value="F:ATP binding"/>
    <property type="evidence" value="ECO:0007669"/>
    <property type="project" value="UniProtKB-UniRule"/>
</dbReference>
<evidence type="ECO:0000313" key="25">
    <source>
        <dbReference type="RefSeq" id="XP_017970278.1"/>
    </source>
</evidence>
<keyword evidence="16" id="KW-1015">Disulfide bond</keyword>
<dbReference type="InterPro" id="IPR017441">
    <property type="entry name" value="Protein_kinase_ATP_BS"/>
</dbReference>
<dbReference type="Gene3D" id="1.10.510.10">
    <property type="entry name" value="Transferase(Phosphotransferase) domain 1"/>
    <property type="match status" value="1"/>
</dbReference>
<keyword evidence="14 21" id="KW-1133">Transmembrane helix</keyword>
<dbReference type="SUPFAM" id="SSF56112">
    <property type="entry name" value="Protein kinase-like (PK-like)"/>
    <property type="match status" value="1"/>
</dbReference>
<feature type="domain" description="Protein kinase" evidence="23">
    <location>
        <begin position="312"/>
        <end position="587"/>
    </location>
</feature>
<evidence type="ECO:0000256" key="22">
    <source>
        <dbReference type="SAM" id="SignalP"/>
    </source>
</evidence>
<dbReference type="Gene3D" id="3.30.200.20">
    <property type="entry name" value="Phosphorylase Kinase, domain 1"/>
    <property type="match status" value="1"/>
</dbReference>
<name>A0AB32VR40_THECC</name>
<keyword evidence="10 20" id="KW-0547">Nucleotide-binding</keyword>
<reference evidence="24" key="1">
    <citation type="journal article" date="1997" name="Nucleic Acids Res.">
        <title>tRNAscan-SE: a program for improved detection of transfer RNA genes in genomic sequence.</title>
        <authorList>
            <person name="Lowe T.M."/>
            <person name="Eddy S.R."/>
        </authorList>
    </citation>
    <scope>NUCLEOTIDE SEQUENCE [LARGE SCALE GENOMIC DNA]</scope>
    <source>
        <strain evidence="24">r\B97-61/B2</strain>
    </source>
</reference>
<evidence type="ECO:0000256" key="1">
    <source>
        <dbReference type="ARBA" id="ARBA00004251"/>
    </source>
</evidence>
<dbReference type="GO" id="GO:0005886">
    <property type="term" value="C:plasma membrane"/>
    <property type="evidence" value="ECO:0007669"/>
    <property type="project" value="UniProtKB-SubCell"/>
</dbReference>
<keyword evidence="11 25" id="KW-0418">Kinase</keyword>
<evidence type="ECO:0000256" key="12">
    <source>
        <dbReference type="ARBA" id="ARBA00022821"/>
    </source>
</evidence>
<evidence type="ECO:0000259" key="23">
    <source>
        <dbReference type="PROSITE" id="PS50011"/>
    </source>
</evidence>